<dbReference type="OrthoDB" id="582905at2"/>
<dbReference type="Gene3D" id="2.10.260.10">
    <property type="match status" value="1"/>
</dbReference>
<accession>A0A3S1JP71</accession>
<dbReference type="EMBL" id="RZNX01000003">
    <property type="protein sequence ID" value="RUT31879.1"/>
    <property type="molecule type" value="Genomic_DNA"/>
</dbReference>
<evidence type="ECO:0000313" key="1">
    <source>
        <dbReference type="EMBL" id="RUT31879.1"/>
    </source>
</evidence>
<evidence type="ECO:0000313" key="2">
    <source>
        <dbReference type="Proteomes" id="UP000272464"/>
    </source>
</evidence>
<dbReference type="Proteomes" id="UP000272464">
    <property type="component" value="Unassembled WGS sequence"/>
</dbReference>
<gene>
    <name evidence="1" type="ORF">EJP77_10910</name>
</gene>
<dbReference type="RefSeq" id="WP_127199259.1">
    <property type="nucleotide sequence ID" value="NZ_RZNX01000003.1"/>
</dbReference>
<name>A0A3S1JP71_9BACL</name>
<keyword evidence="2" id="KW-1185">Reference proteome</keyword>
<protein>
    <submittedName>
        <fullName evidence="1">AbrB family transcriptional regulator</fullName>
    </submittedName>
</protein>
<comment type="caution">
    <text evidence="1">The sequence shown here is derived from an EMBL/GenBank/DDBJ whole genome shotgun (WGS) entry which is preliminary data.</text>
</comment>
<reference evidence="1 2" key="1">
    <citation type="submission" date="2018-12" db="EMBL/GenBank/DDBJ databases">
        <authorList>
            <person name="Sun L."/>
            <person name="Chen Z."/>
        </authorList>
    </citation>
    <scope>NUCLEOTIDE SEQUENCE [LARGE SCALE GENOMIC DNA]</scope>
    <source>
        <strain evidence="1 2">3-5-3</strain>
    </source>
</reference>
<proteinExistence type="predicted"/>
<dbReference type="InterPro" id="IPR037914">
    <property type="entry name" value="SpoVT-AbrB_sf"/>
</dbReference>
<dbReference type="AlphaFoldDB" id="A0A3S1JP71"/>
<sequence length="87" mass="9649">MSRVNDMERKVTKFGNSLGITMTEALKQVGLDLGDTVQIEVNQASGEIVIKKANKVSLPDEISPDFLDSLTEVIHDYDQTLKGLKDR</sequence>
<dbReference type="SUPFAM" id="SSF89447">
    <property type="entry name" value="AbrB/MazE/MraZ-like"/>
    <property type="match status" value="1"/>
</dbReference>
<organism evidence="1 2">
    <name type="scientific">Paenibacillus zeisoli</name>
    <dbReference type="NCBI Taxonomy" id="2496267"/>
    <lineage>
        <taxon>Bacteria</taxon>
        <taxon>Bacillati</taxon>
        <taxon>Bacillota</taxon>
        <taxon>Bacilli</taxon>
        <taxon>Bacillales</taxon>
        <taxon>Paenibacillaceae</taxon>
        <taxon>Paenibacillus</taxon>
    </lineage>
</organism>